<dbReference type="Pfam" id="PF14275">
    <property type="entry name" value="DUF4362"/>
    <property type="match status" value="1"/>
</dbReference>
<accession>A0A5D4SRQ4</accession>
<dbReference type="AlphaFoldDB" id="A0A5D4SRQ4"/>
<dbReference type="RefSeq" id="WP_022544011.1">
    <property type="nucleotide sequence ID" value="NZ_JAIVAO010000005.1"/>
</dbReference>
<evidence type="ECO:0000256" key="1">
    <source>
        <dbReference type="SAM" id="SignalP"/>
    </source>
</evidence>
<organism evidence="2 3">
    <name type="scientific">Bacillus infantis</name>
    <dbReference type="NCBI Taxonomy" id="324767"/>
    <lineage>
        <taxon>Bacteria</taxon>
        <taxon>Bacillati</taxon>
        <taxon>Bacillota</taxon>
        <taxon>Bacilli</taxon>
        <taxon>Bacillales</taxon>
        <taxon>Bacillaceae</taxon>
        <taxon>Bacillus</taxon>
    </lineage>
</organism>
<dbReference type="PROSITE" id="PS51257">
    <property type="entry name" value="PROKAR_LIPOPROTEIN"/>
    <property type="match status" value="1"/>
</dbReference>
<sequence>MKKLFPLYILVSLILLACQTQEEPAPKLPDYKPSEDDIVSMHGEIQNLDRFNSFIVHVQQGRKDTIRVVSYTEEGAPILHDLEYDGQVIHSILDTRRDGFGAGMIEERECKSVDIEKGKKQSNYTLTGCGWKKEDYSILIISK</sequence>
<feature type="signal peptide" evidence="1">
    <location>
        <begin position="1"/>
        <end position="17"/>
    </location>
</feature>
<gene>
    <name evidence="2" type="ORF">FZD47_05480</name>
</gene>
<name>A0A5D4SRQ4_9BACI</name>
<comment type="caution">
    <text evidence="2">The sequence shown here is derived from an EMBL/GenBank/DDBJ whole genome shotgun (WGS) entry which is preliminary data.</text>
</comment>
<evidence type="ECO:0000313" key="3">
    <source>
        <dbReference type="Proteomes" id="UP000323732"/>
    </source>
</evidence>
<feature type="chain" id="PRO_5039599757" evidence="1">
    <location>
        <begin position="18"/>
        <end position="143"/>
    </location>
</feature>
<reference evidence="2 3" key="1">
    <citation type="submission" date="2019-08" db="EMBL/GenBank/DDBJ databases">
        <title>Bacillus genomes from the desert of Cuatro Cienegas, Coahuila.</title>
        <authorList>
            <person name="Olmedo-Alvarez G."/>
        </authorList>
    </citation>
    <scope>NUCLEOTIDE SEQUENCE [LARGE SCALE GENOMIC DNA]</scope>
    <source>
        <strain evidence="2 3">CH37_1T</strain>
    </source>
</reference>
<evidence type="ECO:0000313" key="2">
    <source>
        <dbReference type="EMBL" id="TYS64822.1"/>
    </source>
</evidence>
<protein>
    <submittedName>
        <fullName evidence="2">DUF4362 domain-containing protein</fullName>
    </submittedName>
</protein>
<proteinExistence type="predicted"/>
<dbReference type="InterPro" id="IPR025372">
    <property type="entry name" value="DUF4362"/>
</dbReference>
<keyword evidence="1" id="KW-0732">Signal</keyword>
<dbReference type="EMBL" id="VTES01000002">
    <property type="protein sequence ID" value="TYS64822.1"/>
    <property type="molecule type" value="Genomic_DNA"/>
</dbReference>
<dbReference type="Proteomes" id="UP000323732">
    <property type="component" value="Unassembled WGS sequence"/>
</dbReference>